<dbReference type="EMBL" id="WCSB01000021">
    <property type="protein sequence ID" value="KAB4449402.1"/>
    <property type="molecule type" value="Genomic_DNA"/>
</dbReference>
<evidence type="ECO:0000313" key="8">
    <source>
        <dbReference type="EMBL" id="KAB4450361.1"/>
    </source>
</evidence>
<accession>C6IRD6</accession>
<evidence type="ECO:0000313" key="20">
    <source>
        <dbReference type="Proteomes" id="UP000283616"/>
    </source>
</evidence>
<dbReference type="PATRIC" id="fig|818.23.peg.1306"/>
<evidence type="ECO:0000313" key="7">
    <source>
        <dbReference type="EMBL" id="KAB4449402.1"/>
    </source>
</evidence>
<dbReference type="Proteomes" id="UP001200544">
    <property type="component" value="Unassembled WGS sequence"/>
</dbReference>
<reference evidence="11" key="5">
    <citation type="submission" date="2021-07" db="EMBL/GenBank/DDBJ databases">
        <title>Comparative genomics of Bacteroides fragilis group isolates reveals species-dependent resistance mechanisms and validates clinical tools for resistance prediction.</title>
        <authorList>
            <person name="Wallace M.J."/>
            <person name="Jean S."/>
            <person name="Wallace M.A."/>
            <person name="Carey-Ann B.D."/>
            <person name="Dantas G."/>
        </authorList>
    </citation>
    <scope>NUCLEOTIDE SEQUENCE</scope>
    <source>
        <strain evidence="11">BJH_160</strain>
    </source>
</reference>
<gene>
    <name evidence="14" type="ORF">DW011_16180</name>
    <name evidence="13" type="ORF">DW780_22120</name>
    <name evidence="4" type="ORF">ERS852511_04945</name>
    <name evidence="5" type="ORF">ERS852557_04123</name>
    <name evidence="9" type="ORF">GAN59_22395</name>
    <name evidence="8" type="ORF">GAN75_25825</name>
    <name evidence="10" type="ORF">GAN91_24670</name>
    <name evidence="7" type="ORF">GAN93_18860</name>
    <name evidence="6" type="ORF">GAO51_18860</name>
    <name evidence="11" type="ORF">K0H07_25510</name>
    <name evidence="16" type="ORF">KQP59_04095</name>
    <name evidence="15" type="ORF">KQP68_08720</name>
    <name evidence="17" type="ORF">KQP74_06710</name>
    <name evidence="12" type="ORF">PO127_23665</name>
</gene>
<evidence type="ECO:0000313" key="6">
    <source>
        <dbReference type="EMBL" id="KAB4309239.1"/>
    </source>
</evidence>
<dbReference type="RefSeq" id="WP_008763307.1">
    <property type="nucleotide sequence ID" value="NZ_BAABXH010000001.1"/>
</dbReference>
<evidence type="ECO:0000256" key="1">
    <source>
        <dbReference type="ARBA" id="ARBA00022729"/>
    </source>
</evidence>
<proteinExistence type="predicted"/>
<dbReference type="AlphaFoldDB" id="A0A0N7I9R7"/>
<dbReference type="Proteomes" id="UP000460317">
    <property type="component" value="Unassembled WGS sequence"/>
</dbReference>
<evidence type="ECO:0000313" key="26">
    <source>
        <dbReference type="Proteomes" id="UP000488521"/>
    </source>
</evidence>
<evidence type="ECO:0000313" key="12">
    <source>
        <dbReference type="EMBL" id="MDC2238747.1"/>
    </source>
</evidence>
<dbReference type="EMBL" id="CP083681">
    <property type="protein sequence ID" value="UYU72299.1"/>
    <property type="molecule type" value="Genomic_DNA"/>
</dbReference>
<dbReference type="Proteomes" id="UP000095541">
    <property type="component" value="Unassembled WGS sequence"/>
</dbReference>
<dbReference type="Proteomes" id="UP000488521">
    <property type="component" value="Unassembled WGS sequence"/>
</dbReference>
<dbReference type="Proteomes" id="UP001156218">
    <property type="component" value="Chromosome"/>
</dbReference>
<evidence type="ECO:0000313" key="19">
    <source>
        <dbReference type="Proteomes" id="UP000095576"/>
    </source>
</evidence>
<dbReference type="Proteomes" id="UP001217776">
    <property type="component" value="Unassembled WGS sequence"/>
</dbReference>
<reference evidence="18 19" key="1">
    <citation type="submission" date="2015-09" db="EMBL/GenBank/DDBJ databases">
        <authorList>
            <consortium name="Pathogen Informatics"/>
        </authorList>
    </citation>
    <scope>NUCLEOTIDE SEQUENCE [LARGE SCALE GENOMIC DNA]</scope>
    <source>
        <strain evidence="4 19">2789STDY5834899</strain>
        <strain evidence="5 18">2789STDY5834945</strain>
    </source>
</reference>
<name>A0A0N7I9R7_BACT4</name>
<feature type="chain" id="PRO_5002966755" evidence="2">
    <location>
        <begin position="20"/>
        <end position="161"/>
    </location>
</feature>
<evidence type="ECO:0000313" key="11">
    <source>
        <dbReference type="EMBL" id="MCE9240501.1"/>
    </source>
</evidence>
<dbReference type="EMBL" id="WCSY01000019">
    <property type="protein sequence ID" value="KAB4309239.1"/>
    <property type="molecule type" value="Genomic_DNA"/>
</dbReference>
<dbReference type="EMBL" id="JAHYQA010000026">
    <property type="protein sequence ID" value="MCE9240501.1"/>
    <property type="molecule type" value="Genomic_DNA"/>
</dbReference>
<dbReference type="EMBL" id="WCRS01000025">
    <property type="protein sequence ID" value="KAB4469180.1"/>
    <property type="molecule type" value="Genomic_DNA"/>
</dbReference>
<dbReference type="EMBL" id="QSJP01000025">
    <property type="protein sequence ID" value="RHD82736.1"/>
    <property type="molecule type" value="Genomic_DNA"/>
</dbReference>
<evidence type="ECO:0000313" key="13">
    <source>
        <dbReference type="EMBL" id="RHD82736.1"/>
    </source>
</evidence>
<dbReference type="EMBL" id="WCRW01000030">
    <property type="protein sequence ID" value="KAB4450361.1"/>
    <property type="molecule type" value="Genomic_DNA"/>
</dbReference>
<dbReference type="Pfam" id="PF13505">
    <property type="entry name" value="OMP_b-brl"/>
    <property type="match status" value="1"/>
</dbReference>
<feature type="signal peptide" evidence="2">
    <location>
        <begin position="1"/>
        <end position="19"/>
    </location>
</feature>
<dbReference type="Proteomes" id="UP000436858">
    <property type="component" value="Unassembled WGS sequence"/>
</dbReference>
<evidence type="ECO:0000313" key="22">
    <source>
        <dbReference type="Proteomes" id="UP000436825"/>
    </source>
</evidence>
<dbReference type="Proteomes" id="UP000283616">
    <property type="component" value="Unassembled WGS sequence"/>
</dbReference>
<accession>A0A0N7I9R7</accession>
<evidence type="ECO:0000313" key="4">
    <source>
        <dbReference type="EMBL" id="CUQ25541.1"/>
    </source>
</evidence>
<evidence type="ECO:0000313" key="16">
    <source>
        <dbReference type="EMBL" id="UYU72299.1"/>
    </source>
</evidence>
<dbReference type="Proteomes" id="UP000284785">
    <property type="component" value="Unassembled WGS sequence"/>
</dbReference>
<evidence type="ECO:0000313" key="21">
    <source>
        <dbReference type="Proteomes" id="UP000284785"/>
    </source>
</evidence>
<evidence type="ECO:0000313" key="10">
    <source>
        <dbReference type="EMBL" id="KAB4472353.1"/>
    </source>
</evidence>
<keyword evidence="1 2" id="KW-0732">Signal</keyword>
<evidence type="ECO:0000313" key="18">
    <source>
        <dbReference type="Proteomes" id="UP000095541"/>
    </source>
</evidence>
<evidence type="ECO:0000259" key="3">
    <source>
        <dbReference type="Pfam" id="PF13505"/>
    </source>
</evidence>
<dbReference type="EMBL" id="CZAP01000035">
    <property type="protein sequence ID" value="CUQ25541.1"/>
    <property type="molecule type" value="Genomic_DNA"/>
</dbReference>
<protein>
    <submittedName>
        <fullName evidence="12">Outer membrane beta-barrel protein</fullName>
    </submittedName>
    <submittedName>
        <fullName evidence="8">Porin family protein</fullName>
    </submittedName>
</protein>
<dbReference type="InterPro" id="IPR027385">
    <property type="entry name" value="Beta-barrel_OMP"/>
</dbReference>
<dbReference type="InterPro" id="IPR011250">
    <property type="entry name" value="OMP/PagP_B-barrel"/>
</dbReference>
<dbReference type="EMBL" id="CP083680">
    <property type="protein sequence ID" value="UYU68341.1"/>
    <property type="molecule type" value="Genomic_DNA"/>
</dbReference>
<dbReference type="Proteomes" id="UP000436825">
    <property type="component" value="Unassembled WGS sequence"/>
</dbReference>
<dbReference type="Proteomes" id="UP001156216">
    <property type="component" value="Chromosome"/>
</dbReference>
<evidence type="ECO:0000313" key="24">
    <source>
        <dbReference type="Proteomes" id="UP000440614"/>
    </source>
</evidence>
<dbReference type="Proteomes" id="UP001162960">
    <property type="component" value="Chromosome"/>
</dbReference>
<dbReference type="EMBL" id="CP083685">
    <property type="protein sequence ID" value="UYU92312.1"/>
    <property type="molecule type" value="Genomic_DNA"/>
</dbReference>
<dbReference type="Proteomes" id="UP000440614">
    <property type="component" value="Unassembled WGS sequence"/>
</dbReference>
<dbReference type="EMBL" id="WCRY01000039">
    <property type="protein sequence ID" value="KAB4472353.1"/>
    <property type="molecule type" value="Genomic_DNA"/>
</dbReference>
<dbReference type="KEGG" id="btho:Btheta7330_01274"/>
<dbReference type="EMBL" id="JAQNVG010000059">
    <property type="protein sequence ID" value="MDC2238747.1"/>
    <property type="molecule type" value="Genomic_DNA"/>
</dbReference>
<organism evidence="8 22">
    <name type="scientific">Bacteroides thetaiotaomicron</name>
    <dbReference type="NCBI Taxonomy" id="818"/>
    <lineage>
        <taxon>Bacteria</taxon>
        <taxon>Pseudomonadati</taxon>
        <taxon>Bacteroidota</taxon>
        <taxon>Bacteroidia</taxon>
        <taxon>Bacteroidales</taxon>
        <taxon>Bacteroidaceae</taxon>
        <taxon>Bacteroides</taxon>
    </lineage>
</organism>
<evidence type="ECO:0000313" key="17">
    <source>
        <dbReference type="EMBL" id="UYU92312.1"/>
    </source>
</evidence>
<evidence type="ECO:0000313" key="23">
    <source>
        <dbReference type="Proteomes" id="UP000436858"/>
    </source>
</evidence>
<reference evidence="15 27" key="4">
    <citation type="submission" date="2021-06" db="EMBL/GenBank/DDBJ databases">
        <title>Interrogation of the integrated mobile genetic elements in gut-associated Bacteroides with a consensus prediction approach.</title>
        <authorList>
            <person name="Campbell D.E."/>
            <person name="Leigh J.R."/>
            <person name="Kim T."/>
            <person name="England W."/>
            <person name="Whitaker R.J."/>
            <person name="Degnan P.H."/>
        </authorList>
    </citation>
    <scope>NUCLEOTIDE SEQUENCE [LARGE SCALE GENOMIC DNA]</scope>
    <source>
        <strain evidence="17">VPI-3443</strain>
        <strain evidence="16">VPI-BTDOT2</strain>
        <strain evidence="15 27">WAL8669</strain>
    </source>
</reference>
<evidence type="ECO:0000313" key="14">
    <source>
        <dbReference type="EMBL" id="RHL56599.1"/>
    </source>
</evidence>
<reference evidence="12" key="6">
    <citation type="submission" date="2022-10" db="EMBL/GenBank/DDBJ databases">
        <title>Human gut microbiome strain richness.</title>
        <authorList>
            <person name="Chen-Liaw A."/>
        </authorList>
    </citation>
    <scope>NUCLEOTIDE SEQUENCE</scope>
    <source>
        <strain evidence="12">1001283st1_A3_1001283B150304_161114</strain>
    </source>
</reference>
<dbReference type="OMA" id="RYYITQN"/>
<dbReference type="Proteomes" id="UP000095576">
    <property type="component" value="Unassembled WGS sequence"/>
</dbReference>
<evidence type="ECO:0000313" key="27">
    <source>
        <dbReference type="Proteomes" id="UP001156218"/>
    </source>
</evidence>
<dbReference type="SUPFAM" id="SSF56925">
    <property type="entry name" value="OMPA-like"/>
    <property type="match status" value="1"/>
</dbReference>
<reference evidence="20 21" key="2">
    <citation type="submission" date="2018-08" db="EMBL/GenBank/DDBJ databases">
        <title>A genome reference for cultivated species of the human gut microbiota.</title>
        <authorList>
            <person name="Zou Y."/>
            <person name="Xue W."/>
            <person name="Luo G."/>
        </authorList>
    </citation>
    <scope>NUCLEOTIDE SEQUENCE [LARGE SCALE GENOMIC DNA]</scope>
    <source>
        <strain evidence="14 20">AF37-12</strain>
        <strain evidence="13 21">AM30-26</strain>
    </source>
</reference>
<evidence type="ECO:0000313" key="9">
    <source>
        <dbReference type="EMBL" id="KAB4469180.1"/>
    </source>
</evidence>
<sequence>MKKLALAICLLVVSIAAQAQFEKGKMILNPSVTGLDFSYSKNDKAKFGIGAQAGTFLADGIALMVNVGADWSKPVDEYTLGTGMRFYFNSTGVYLGGGLDWNRFRWSGGHHQTDWGLGIEAGYAYFLSRTVTIEPAVYYKWRFNDSDMSRFGVKVGFGFYF</sequence>
<evidence type="ECO:0000313" key="15">
    <source>
        <dbReference type="EMBL" id="UYU68341.1"/>
    </source>
</evidence>
<dbReference type="GeneID" id="60927728"/>
<dbReference type="Gene3D" id="2.40.160.20">
    <property type="match status" value="1"/>
</dbReference>
<evidence type="ECO:0000313" key="5">
    <source>
        <dbReference type="EMBL" id="CUQ39618.1"/>
    </source>
</evidence>
<evidence type="ECO:0000313" key="25">
    <source>
        <dbReference type="Proteomes" id="UP000460317"/>
    </source>
</evidence>
<dbReference type="EMBL" id="QROV01000019">
    <property type="protein sequence ID" value="RHL56599.1"/>
    <property type="molecule type" value="Genomic_DNA"/>
</dbReference>
<reference evidence="22 23" key="3">
    <citation type="journal article" date="2019" name="Nat. Med.">
        <title>A library of human gut bacterial isolates paired with longitudinal multiomics data enables mechanistic microbiome research.</title>
        <authorList>
            <person name="Poyet M."/>
            <person name="Groussin M."/>
            <person name="Gibbons S.M."/>
            <person name="Avila-Pacheco J."/>
            <person name="Jiang X."/>
            <person name="Kearney S.M."/>
            <person name="Perrotta A.R."/>
            <person name="Berdy B."/>
            <person name="Zhao S."/>
            <person name="Lieberman T.D."/>
            <person name="Swanson P.K."/>
            <person name="Smith M."/>
            <person name="Roesemann S."/>
            <person name="Alexander J.E."/>
            <person name="Rich S.A."/>
            <person name="Livny J."/>
            <person name="Vlamakis H."/>
            <person name="Clish C."/>
            <person name="Bullock K."/>
            <person name="Deik A."/>
            <person name="Scott J."/>
            <person name="Pierce K.A."/>
            <person name="Xavier R.J."/>
            <person name="Alm E.J."/>
        </authorList>
    </citation>
    <scope>NUCLEOTIDE SEQUENCE [LARGE SCALE GENOMIC DNA]</scope>
    <source>
        <strain evidence="9 26">BIOML-A156</strain>
        <strain evidence="8 22">BIOML-A160</strain>
        <strain evidence="10 23">BIOML-A162</strain>
        <strain evidence="7 25">BIOML-A165</strain>
        <strain evidence="6 24">BIOML-A188</strain>
    </source>
</reference>
<feature type="domain" description="Outer membrane protein beta-barrel" evidence="3">
    <location>
        <begin position="5"/>
        <end position="159"/>
    </location>
</feature>
<dbReference type="EMBL" id="CZBI01000007">
    <property type="protein sequence ID" value="CUQ39618.1"/>
    <property type="molecule type" value="Genomic_DNA"/>
</dbReference>
<evidence type="ECO:0000256" key="2">
    <source>
        <dbReference type="SAM" id="SignalP"/>
    </source>
</evidence>